<feature type="chain" id="PRO_5038729446" evidence="6">
    <location>
        <begin position="24"/>
        <end position="457"/>
    </location>
</feature>
<evidence type="ECO:0000256" key="2">
    <source>
        <dbReference type="ARBA" id="ARBA00008520"/>
    </source>
</evidence>
<proteinExistence type="inferred from homology"/>
<evidence type="ECO:0000256" key="1">
    <source>
        <dbReference type="ARBA" id="ARBA00004196"/>
    </source>
</evidence>
<dbReference type="InterPro" id="IPR050490">
    <property type="entry name" value="Bact_solute-bd_prot1"/>
</dbReference>
<keyword evidence="8" id="KW-1185">Reference proteome</keyword>
<feature type="signal peptide" evidence="6">
    <location>
        <begin position="1"/>
        <end position="23"/>
    </location>
</feature>
<sequence>MKNKRALSWMLSIVLMCSFVLSACSGGNKDSGNGGDASNSASVSPSSSASESATASDEKHDPVTLKFISWKDTYNGLYDLFHQKYPWITIEQVPVNGQPIMGIIQAMEAAGTPADVSEIDQDLIAFDQNQLLEDLTPYIEKSTIMQGVSLPQGFYDTMTFNNKKLAVPMVDVPMWILVNKDLLAKHGVEMPANDWTYDDFRNVAKKITDPDAGEFGLTTQAEFQMRLLSTKAVADGHAANLQYMNEDLTQSVMNSPEVMSDVKWLQEFVTKDGSMQSNDAATASGNVSREFKNGKTGFAIGGDWVLPGLKKEAKFNWDVLPFPRGTQSQPGYTIYGPLSLLAGSKHKEEAFLWLSFQFTMEAQKWKIDQGANASVIDPALTAYYDETEMWKGKNTEAVKIAKENAKIQPGLTVPGWGEYNWNNIMNDIIFGTRDINDIIPETEAWNKKTLELAASLK</sequence>
<feature type="compositionally biased region" description="Low complexity" evidence="5">
    <location>
        <begin position="30"/>
        <end position="55"/>
    </location>
</feature>
<accession>A0A494XR41</accession>
<feature type="region of interest" description="Disordered" evidence="5">
    <location>
        <begin position="30"/>
        <end position="57"/>
    </location>
</feature>
<organism evidence="7 8">
    <name type="scientific">Cohnella endophytica</name>
    <dbReference type="NCBI Taxonomy" id="2419778"/>
    <lineage>
        <taxon>Bacteria</taxon>
        <taxon>Bacillati</taxon>
        <taxon>Bacillota</taxon>
        <taxon>Bacilli</taxon>
        <taxon>Bacillales</taxon>
        <taxon>Paenibacillaceae</taxon>
        <taxon>Cohnella</taxon>
    </lineage>
</organism>
<dbReference type="AlphaFoldDB" id="A0A494XR41"/>
<evidence type="ECO:0000256" key="6">
    <source>
        <dbReference type="SAM" id="SignalP"/>
    </source>
</evidence>
<comment type="subcellular location">
    <subcellularLocation>
        <location evidence="1">Cell envelope</location>
    </subcellularLocation>
</comment>
<evidence type="ECO:0000256" key="4">
    <source>
        <dbReference type="ARBA" id="ARBA00022729"/>
    </source>
</evidence>
<dbReference type="RefSeq" id="WP_120977829.1">
    <property type="nucleotide sequence ID" value="NZ_RBZM01000006.1"/>
</dbReference>
<dbReference type="Pfam" id="PF01547">
    <property type="entry name" value="SBP_bac_1"/>
    <property type="match status" value="1"/>
</dbReference>
<dbReference type="PANTHER" id="PTHR43649">
    <property type="entry name" value="ARABINOSE-BINDING PROTEIN-RELATED"/>
    <property type="match status" value="1"/>
</dbReference>
<protein>
    <submittedName>
        <fullName evidence="7">Extracellular solute-binding protein</fullName>
    </submittedName>
</protein>
<dbReference type="Gene3D" id="3.40.190.10">
    <property type="entry name" value="Periplasmic binding protein-like II"/>
    <property type="match status" value="1"/>
</dbReference>
<dbReference type="Proteomes" id="UP000282076">
    <property type="component" value="Unassembled WGS sequence"/>
</dbReference>
<evidence type="ECO:0000313" key="7">
    <source>
        <dbReference type="EMBL" id="RKP53085.1"/>
    </source>
</evidence>
<keyword evidence="3" id="KW-0813">Transport</keyword>
<dbReference type="SUPFAM" id="SSF53850">
    <property type="entry name" value="Periplasmic binding protein-like II"/>
    <property type="match status" value="1"/>
</dbReference>
<dbReference type="PROSITE" id="PS51257">
    <property type="entry name" value="PROKAR_LIPOPROTEIN"/>
    <property type="match status" value="1"/>
</dbReference>
<reference evidence="7 8" key="1">
    <citation type="submission" date="2018-10" db="EMBL/GenBank/DDBJ databases">
        <title>Cohnella sp. M2MS4P-1, whole genome shotgun sequence.</title>
        <authorList>
            <person name="Tuo L."/>
        </authorList>
    </citation>
    <scope>NUCLEOTIDE SEQUENCE [LARGE SCALE GENOMIC DNA]</scope>
    <source>
        <strain evidence="7 8">M2MS4P-1</strain>
    </source>
</reference>
<dbReference type="OrthoDB" id="383937at2"/>
<name>A0A494XR41_9BACL</name>
<dbReference type="GO" id="GO:0030313">
    <property type="term" value="C:cell envelope"/>
    <property type="evidence" value="ECO:0007669"/>
    <property type="project" value="UniProtKB-SubCell"/>
</dbReference>
<evidence type="ECO:0000256" key="3">
    <source>
        <dbReference type="ARBA" id="ARBA00022448"/>
    </source>
</evidence>
<comment type="caution">
    <text evidence="7">The sequence shown here is derived from an EMBL/GenBank/DDBJ whole genome shotgun (WGS) entry which is preliminary data.</text>
</comment>
<evidence type="ECO:0000256" key="5">
    <source>
        <dbReference type="SAM" id="MobiDB-lite"/>
    </source>
</evidence>
<keyword evidence="4 6" id="KW-0732">Signal</keyword>
<dbReference type="InterPro" id="IPR006059">
    <property type="entry name" value="SBP"/>
</dbReference>
<comment type="similarity">
    <text evidence="2">Belongs to the bacterial solute-binding protein 1 family.</text>
</comment>
<gene>
    <name evidence="7" type="ORF">D7Z26_15235</name>
</gene>
<evidence type="ECO:0000313" key="8">
    <source>
        <dbReference type="Proteomes" id="UP000282076"/>
    </source>
</evidence>
<dbReference type="EMBL" id="RBZM01000006">
    <property type="protein sequence ID" value="RKP53085.1"/>
    <property type="molecule type" value="Genomic_DNA"/>
</dbReference>
<dbReference type="PANTHER" id="PTHR43649:SF31">
    <property type="entry name" value="SN-GLYCEROL-3-PHOSPHATE-BINDING PERIPLASMIC PROTEIN UGPB"/>
    <property type="match status" value="1"/>
</dbReference>